<dbReference type="PRINTS" id="PR00081">
    <property type="entry name" value="GDHRDH"/>
</dbReference>
<dbReference type="EMBL" id="CZRL01000073">
    <property type="protein sequence ID" value="CUS51968.1"/>
    <property type="molecule type" value="Genomic_DNA"/>
</dbReference>
<protein>
    <submittedName>
        <fullName evidence="3">3-oxoacyl-[acyl-carrier protein] reductase</fullName>
        <ecNumber evidence="3">1.1.1.100</ecNumber>
    </submittedName>
</protein>
<dbReference type="PANTHER" id="PTHR42879">
    <property type="entry name" value="3-OXOACYL-(ACYL-CARRIER-PROTEIN) REDUCTASE"/>
    <property type="match status" value="1"/>
</dbReference>
<dbReference type="PRINTS" id="PR00080">
    <property type="entry name" value="SDRFAMILY"/>
</dbReference>
<dbReference type="AlphaFoldDB" id="A0A160TQM6"/>
<organism evidence="3">
    <name type="scientific">hydrothermal vent metagenome</name>
    <dbReference type="NCBI Taxonomy" id="652676"/>
    <lineage>
        <taxon>unclassified sequences</taxon>
        <taxon>metagenomes</taxon>
        <taxon>ecological metagenomes</taxon>
    </lineage>
</organism>
<sequence>MTTSSEPKARTALVTGSGSGIGAAIAKRLAQPGTRVLIHAKSNQTGCEQTAEAVKAAGGDAAIILGDLSEPDTGGKLINHAVDTFGALDILVANAGFPILKPFGELEADDMDYAYRVISQSFFRMVTTAMPHLAESACGRVVAISSLNAHTFRTDFPVFPASSAAKAGIEALSRSLAIQISDTATTVNVVAPGMINANPEHLGSLFAPEELERISSLIPLGRLGRVDEVAALVNFLVSEEASYITGQVVHVNGGII</sequence>
<accession>A0A160TQM6</accession>
<dbReference type="Gene3D" id="3.40.50.720">
    <property type="entry name" value="NAD(P)-binding Rossmann-like Domain"/>
    <property type="match status" value="1"/>
</dbReference>
<evidence type="ECO:0000256" key="2">
    <source>
        <dbReference type="ARBA" id="ARBA00023002"/>
    </source>
</evidence>
<dbReference type="SUPFAM" id="SSF51735">
    <property type="entry name" value="NAD(P)-binding Rossmann-fold domains"/>
    <property type="match status" value="1"/>
</dbReference>
<keyword evidence="2 3" id="KW-0560">Oxidoreductase</keyword>
<reference evidence="3" key="1">
    <citation type="submission" date="2015-10" db="EMBL/GenBank/DDBJ databases">
        <authorList>
            <person name="Gilbert D.G."/>
        </authorList>
    </citation>
    <scope>NUCLEOTIDE SEQUENCE</scope>
</reference>
<proteinExistence type="inferred from homology"/>
<dbReference type="InterPro" id="IPR036291">
    <property type="entry name" value="NAD(P)-bd_dom_sf"/>
</dbReference>
<gene>
    <name evidence="3" type="ORF">MGWOODY_XGa289</name>
</gene>
<dbReference type="InterPro" id="IPR002347">
    <property type="entry name" value="SDR_fam"/>
</dbReference>
<name>A0A160TQM6_9ZZZZ</name>
<comment type="similarity">
    <text evidence="1">Belongs to the short-chain dehydrogenases/reductases (SDR) family.</text>
</comment>
<dbReference type="GO" id="GO:0004316">
    <property type="term" value="F:3-oxoacyl-[acyl-carrier-protein] reductase (NADPH) activity"/>
    <property type="evidence" value="ECO:0007669"/>
    <property type="project" value="UniProtKB-EC"/>
</dbReference>
<evidence type="ECO:0000313" key="3">
    <source>
        <dbReference type="EMBL" id="CUS51968.1"/>
    </source>
</evidence>
<dbReference type="Pfam" id="PF13561">
    <property type="entry name" value="adh_short_C2"/>
    <property type="match status" value="1"/>
</dbReference>
<dbReference type="FunFam" id="3.40.50.720:FF:000173">
    <property type="entry name" value="3-oxoacyl-[acyl-carrier protein] reductase"/>
    <property type="match status" value="1"/>
</dbReference>
<evidence type="ECO:0000256" key="1">
    <source>
        <dbReference type="ARBA" id="ARBA00006484"/>
    </source>
</evidence>
<dbReference type="EC" id="1.1.1.100" evidence="3"/>
<dbReference type="InterPro" id="IPR050259">
    <property type="entry name" value="SDR"/>
</dbReference>